<dbReference type="AlphaFoldDB" id="X1PZQ8"/>
<name>X1PZQ8_9ZZZZ</name>
<gene>
    <name evidence="2" type="ORF">S12H4_07800</name>
</gene>
<protein>
    <submittedName>
        <fullName evidence="2">Uncharacterized protein</fullName>
    </submittedName>
</protein>
<feature type="non-terminal residue" evidence="2">
    <location>
        <position position="1"/>
    </location>
</feature>
<evidence type="ECO:0000256" key="1">
    <source>
        <dbReference type="SAM" id="MobiDB-lite"/>
    </source>
</evidence>
<feature type="region of interest" description="Disordered" evidence="1">
    <location>
        <begin position="50"/>
        <end position="88"/>
    </location>
</feature>
<accession>X1PZQ8</accession>
<evidence type="ECO:0000313" key="2">
    <source>
        <dbReference type="EMBL" id="GAI61438.1"/>
    </source>
</evidence>
<reference evidence="2" key="1">
    <citation type="journal article" date="2014" name="Front. Microbiol.">
        <title>High frequency of phylogenetically diverse reductive dehalogenase-homologous genes in deep subseafloor sedimentary metagenomes.</title>
        <authorList>
            <person name="Kawai M."/>
            <person name="Futagami T."/>
            <person name="Toyoda A."/>
            <person name="Takaki Y."/>
            <person name="Nishi S."/>
            <person name="Hori S."/>
            <person name="Arai W."/>
            <person name="Tsubouchi T."/>
            <person name="Morono Y."/>
            <person name="Uchiyama I."/>
            <person name="Ito T."/>
            <person name="Fujiyama A."/>
            <person name="Inagaki F."/>
            <person name="Takami H."/>
        </authorList>
    </citation>
    <scope>NUCLEOTIDE SEQUENCE</scope>
    <source>
        <strain evidence="2">Expedition CK06-06</strain>
    </source>
</reference>
<sequence>IMNQYLQNIGAGLIGKLIDFGVARLTSPHKTTPGERIEQINKTLETLESAPADAQYPARPPIEAPESQEEASSAPVATVTTQRAETAPQKGDVATACVPCALGHFSTSTGLLNEAVRFKKDGITSNEIIDRVAKVLEEQNTLERVDLTPEKIRSSPEWERDIAEEALLQSRSLRHRLETIKSIDDLEQAAADTEGYYRSLNREWWKRRFAKTGKIEPEMTLDEAKKTAAEADLPGDTPMRQRAQEFANRVRAGDLSRSEAVTMLADDLAKEAK</sequence>
<comment type="caution">
    <text evidence="2">The sequence shown here is derived from an EMBL/GenBank/DDBJ whole genome shotgun (WGS) entry which is preliminary data.</text>
</comment>
<organism evidence="2">
    <name type="scientific">marine sediment metagenome</name>
    <dbReference type="NCBI Taxonomy" id="412755"/>
    <lineage>
        <taxon>unclassified sequences</taxon>
        <taxon>metagenomes</taxon>
        <taxon>ecological metagenomes</taxon>
    </lineage>
</organism>
<proteinExistence type="predicted"/>
<dbReference type="EMBL" id="BARW01002925">
    <property type="protein sequence ID" value="GAI61438.1"/>
    <property type="molecule type" value="Genomic_DNA"/>
</dbReference>